<keyword evidence="5" id="KW-1185">Reference proteome</keyword>
<gene>
    <name evidence="3" type="ORF">GCM10011342_19370</name>
    <name evidence="4" type="ORF">GCM10011342_19380</name>
</gene>
<dbReference type="InterPro" id="IPR035901">
    <property type="entry name" value="GIY-YIG_endonuc_sf"/>
</dbReference>
<dbReference type="AlphaFoldDB" id="A0A8J2Y6J6"/>
<dbReference type="RefSeq" id="WP_188158614.1">
    <property type="nucleotide sequence ID" value="NZ_BMGH01000001.1"/>
</dbReference>
<accession>A0A8J2Y6J6</accession>
<feature type="domain" description="GIY-YIG" evidence="2">
    <location>
        <begin position="6"/>
        <end position="82"/>
    </location>
</feature>
<proteinExistence type="inferred from homology"/>
<comment type="caution">
    <text evidence="4">The sequence shown here is derived from an EMBL/GenBank/DDBJ whole genome shotgun (WGS) entry which is preliminary data.</text>
</comment>
<dbReference type="CDD" id="cd10448">
    <property type="entry name" value="GIY-YIG_unchar_3"/>
    <property type="match status" value="1"/>
</dbReference>
<dbReference type="Pfam" id="PF01541">
    <property type="entry name" value="GIY-YIG"/>
    <property type="match status" value="1"/>
</dbReference>
<dbReference type="EMBL" id="BMGH01000001">
    <property type="protein sequence ID" value="GGD10612.1"/>
    <property type="molecule type" value="Genomic_DNA"/>
</dbReference>
<evidence type="ECO:0000313" key="4">
    <source>
        <dbReference type="EMBL" id="GGD10616.1"/>
    </source>
</evidence>
<dbReference type="InterPro" id="IPR000305">
    <property type="entry name" value="GIY-YIG_endonuc"/>
</dbReference>
<organism evidence="4 5">
    <name type="scientific">Aquisalinus flavus</name>
    <dbReference type="NCBI Taxonomy" id="1526572"/>
    <lineage>
        <taxon>Bacteria</taxon>
        <taxon>Pseudomonadati</taxon>
        <taxon>Pseudomonadota</taxon>
        <taxon>Alphaproteobacteria</taxon>
        <taxon>Parvularculales</taxon>
        <taxon>Parvularculaceae</taxon>
        <taxon>Aquisalinus</taxon>
    </lineage>
</organism>
<evidence type="ECO:0000313" key="5">
    <source>
        <dbReference type="Proteomes" id="UP000613582"/>
    </source>
</evidence>
<sequence>MAHGDKHYTVYILANRKNGTLYVGVTSDLATRVWQHRQKRHPGFTARYDVHKLVWHSTFDSVEAAIDFEKRLKKWRRAWKIALIEERNPDWEDLYPTLGPTNF</sequence>
<comment type="similarity">
    <text evidence="1">Belongs to the UPF0213 family.</text>
</comment>
<reference evidence="4" key="1">
    <citation type="journal article" date="2014" name="Int. J. Syst. Evol. Microbiol.">
        <title>Complete genome sequence of Corynebacterium casei LMG S-19264T (=DSM 44701T), isolated from a smear-ripened cheese.</title>
        <authorList>
            <consortium name="US DOE Joint Genome Institute (JGI-PGF)"/>
            <person name="Walter F."/>
            <person name="Albersmeier A."/>
            <person name="Kalinowski J."/>
            <person name="Ruckert C."/>
        </authorList>
    </citation>
    <scope>NUCLEOTIDE SEQUENCE</scope>
    <source>
        <strain evidence="4">CGMCC 1.12921</strain>
    </source>
</reference>
<evidence type="ECO:0000313" key="3">
    <source>
        <dbReference type="EMBL" id="GGD10612.1"/>
    </source>
</evidence>
<dbReference type="InterPro" id="IPR050190">
    <property type="entry name" value="UPF0213_domain"/>
</dbReference>
<dbReference type="PANTHER" id="PTHR34477">
    <property type="entry name" value="UPF0213 PROTEIN YHBQ"/>
    <property type="match status" value="1"/>
</dbReference>
<dbReference type="EMBL" id="BMGH01000001">
    <property type="protein sequence ID" value="GGD10616.1"/>
    <property type="molecule type" value="Genomic_DNA"/>
</dbReference>
<dbReference type="PROSITE" id="PS50164">
    <property type="entry name" value="GIY_YIG"/>
    <property type="match status" value="1"/>
</dbReference>
<name>A0A8J2Y6J6_9PROT</name>
<evidence type="ECO:0000256" key="1">
    <source>
        <dbReference type="ARBA" id="ARBA00007435"/>
    </source>
</evidence>
<dbReference type="Gene3D" id="3.40.1440.10">
    <property type="entry name" value="GIY-YIG endonuclease"/>
    <property type="match status" value="1"/>
</dbReference>
<dbReference type="Proteomes" id="UP000613582">
    <property type="component" value="Unassembled WGS sequence"/>
</dbReference>
<dbReference type="PANTHER" id="PTHR34477:SF5">
    <property type="entry name" value="BSL5627 PROTEIN"/>
    <property type="match status" value="1"/>
</dbReference>
<dbReference type="SUPFAM" id="SSF82771">
    <property type="entry name" value="GIY-YIG endonuclease"/>
    <property type="match status" value="1"/>
</dbReference>
<evidence type="ECO:0000259" key="2">
    <source>
        <dbReference type="PROSITE" id="PS50164"/>
    </source>
</evidence>
<protein>
    <submittedName>
        <fullName evidence="4">Nuclease</fullName>
    </submittedName>
</protein>
<dbReference type="SMART" id="SM00465">
    <property type="entry name" value="GIYc"/>
    <property type="match status" value="1"/>
</dbReference>
<reference evidence="4" key="2">
    <citation type="submission" date="2020-09" db="EMBL/GenBank/DDBJ databases">
        <authorList>
            <person name="Sun Q."/>
            <person name="Zhou Y."/>
        </authorList>
    </citation>
    <scope>NUCLEOTIDE SEQUENCE</scope>
    <source>
        <strain evidence="4">CGMCC 1.12921</strain>
    </source>
</reference>